<dbReference type="CDD" id="cd04647">
    <property type="entry name" value="LbH_MAT_like"/>
    <property type="match status" value="1"/>
</dbReference>
<dbReference type="Proteomes" id="UP001207408">
    <property type="component" value="Unassembled WGS sequence"/>
</dbReference>
<keyword evidence="3" id="KW-0677">Repeat</keyword>
<name>A0AAE3MDD2_9BACT</name>
<dbReference type="PROSITE" id="PS00101">
    <property type="entry name" value="HEXAPEP_TRANSFERASES"/>
    <property type="match status" value="1"/>
</dbReference>
<dbReference type="PANTHER" id="PTHR23416:SF23">
    <property type="entry name" value="ACETYLTRANSFERASE C18B11.09C-RELATED"/>
    <property type="match status" value="1"/>
</dbReference>
<sequence length="190" mass="21283">MIKKSVRKFIADIFNLIKLTKIVDFFNLLKLEQEISKYENRWKCSIEFVYQGSYNLSIIGDGRFFIHETSHLKSDTFIECTGGVEIGKYFHTGRGLTIFSTNHNYNSDEYIPYGEESIVGEVVIKDFVWLGSNVTIVPGVTIGEGAVVGAGAVVTKDVPACAVVGGNPAKVIKYRDKEVFYKLKAEGKFF</sequence>
<evidence type="ECO:0000256" key="3">
    <source>
        <dbReference type="ARBA" id="ARBA00022737"/>
    </source>
</evidence>
<dbReference type="RefSeq" id="WP_301199177.1">
    <property type="nucleotide sequence ID" value="NZ_JAPDPI010000016.1"/>
</dbReference>
<evidence type="ECO:0000256" key="2">
    <source>
        <dbReference type="ARBA" id="ARBA00022679"/>
    </source>
</evidence>
<evidence type="ECO:0000313" key="6">
    <source>
        <dbReference type="Proteomes" id="UP001207408"/>
    </source>
</evidence>
<comment type="caution">
    <text evidence="5">The sequence shown here is derived from an EMBL/GenBank/DDBJ whole genome shotgun (WGS) entry which is preliminary data.</text>
</comment>
<dbReference type="InterPro" id="IPR051159">
    <property type="entry name" value="Hexapeptide_acetyltransf"/>
</dbReference>
<proteinExistence type="inferred from homology"/>
<dbReference type="GO" id="GO:0008374">
    <property type="term" value="F:O-acyltransferase activity"/>
    <property type="evidence" value="ECO:0007669"/>
    <property type="project" value="TreeGrafter"/>
</dbReference>
<keyword evidence="4 5" id="KW-0012">Acyltransferase</keyword>
<dbReference type="InterPro" id="IPR001451">
    <property type="entry name" value="Hexapep"/>
</dbReference>
<dbReference type="PANTHER" id="PTHR23416">
    <property type="entry name" value="SIALIC ACID SYNTHASE-RELATED"/>
    <property type="match status" value="1"/>
</dbReference>
<accession>A0AAE3MDD2</accession>
<evidence type="ECO:0000256" key="1">
    <source>
        <dbReference type="ARBA" id="ARBA00007274"/>
    </source>
</evidence>
<dbReference type="Pfam" id="PF00132">
    <property type="entry name" value="Hexapep"/>
    <property type="match status" value="1"/>
</dbReference>
<dbReference type="EMBL" id="JAPDPI010000016">
    <property type="protein sequence ID" value="MCW3805811.1"/>
    <property type="molecule type" value="Genomic_DNA"/>
</dbReference>
<protein>
    <submittedName>
        <fullName evidence="5">Acyltransferase</fullName>
    </submittedName>
</protein>
<dbReference type="InterPro" id="IPR011004">
    <property type="entry name" value="Trimer_LpxA-like_sf"/>
</dbReference>
<evidence type="ECO:0000256" key="4">
    <source>
        <dbReference type="ARBA" id="ARBA00023315"/>
    </source>
</evidence>
<dbReference type="SUPFAM" id="SSF51161">
    <property type="entry name" value="Trimeric LpxA-like enzymes"/>
    <property type="match status" value="1"/>
</dbReference>
<dbReference type="GO" id="GO:0005829">
    <property type="term" value="C:cytosol"/>
    <property type="evidence" value="ECO:0007669"/>
    <property type="project" value="TreeGrafter"/>
</dbReference>
<comment type="similarity">
    <text evidence="1">Belongs to the transferase hexapeptide repeat family.</text>
</comment>
<keyword evidence="2" id="KW-0808">Transferase</keyword>
<dbReference type="AlphaFoldDB" id="A0AAE3MDD2"/>
<reference evidence="5" key="1">
    <citation type="submission" date="2022-10" db="EMBL/GenBank/DDBJ databases">
        <authorList>
            <person name="Yu W.X."/>
        </authorList>
    </citation>
    <scope>NUCLEOTIDE SEQUENCE</scope>
    <source>
        <strain evidence="5">D04</strain>
    </source>
</reference>
<gene>
    <name evidence="5" type="ORF">OM074_09235</name>
</gene>
<organism evidence="5 6">
    <name type="scientific">Plebeiibacterium marinum</name>
    <dbReference type="NCBI Taxonomy" id="2992111"/>
    <lineage>
        <taxon>Bacteria</taxon>
        <taxon>Pseudomonadati</taxon>
        <taxon>Bacteroidota</taxon>
        <taxon>Bacteroidia</taxon>
        <taxon>Marinilabiliales</taxon>
        <taxon>Marinilabiliaceae</taxon>
        <taxon>Plebeiibacterium</taxon>
    </lineage>
</organism>
<evidence type="ECO:0000313" key="5">
    <source>
        <dbReference type="EMBL" id="MCW3805811.1"/>
    </source>
</evidence>
<dbReference type="Gene3D" id="2.160.10.10">
    <property type="entry name" value="Hexapeptide repeat proteins"/>
    <property type="match status" value="1"/>
</dbReference>
<keyword evidence="6" id="KW-1185">Reference proteome</keyword>
<dbReference type="InterPro" id="IPR018357">
    <property type="entry name" value="Hexapep_transf_CS"/>
</dbReference>